<accession>X1KPC9</accession>
<organism evidence="1">
    <name type="scientific">marine sediment metagenome</name>
    <dbReference type="NCBI Taxonomy" id="412755"/>
    <lineage>
        <taxon>unclassified sequences</taxon>
        <taxon>metagenomes</taxon>
        <taxon>ecological metagenomes</taxon>
    </lineage>
</organism>
<gene>
    <name evidence="1" type="ORF">S06H3_00212</name>
</gene>
<sequence>MIQAVVTSDAPMTGAQRQAAYRARKGSQVNVLLPDDVKAGLAAYIERQHMDGQAELTTSDVIVKLLRAQLLRKR</sequence>
<comment type="caution">
    <text evidence="1">The sequence shown here is derived from an EMBL/GenBank/DDBJ whole genome shotgun (WGS) entry which is preliminary data.</text>
</comment>
<name>X1KPC9_9ZZZZ</name>
<dbReference type="EMBL" id="BARV01000031">
    <property type="protein sequence ID" value="GAH91999.1"/>
    <property type="molecule type" value="Genomic_DNA"/>
</dbReference>
<evidence type="ECO:0000313" key="1">
    <source>
        <dbReference type="EMBL" id="GAH91999.1"/>
    </source>
</evidence>
<protein>
    <submittedName>
        <fullName evidence="1">Uncharacterized protein</fullName>
    </submittedName>
</protein>
<dbReference type="AlphaFoldDB" id="X1KPC9"/>
<reference evidence="1" key="1">
    <citation type="journal article" date="2014" name="Front. Microbiol.">
        <title>High frequency of phylogenetically diverse reductive dehalogenase-homologous genes in deep subseafloor sedimentary metagenomes.</title>
        <authorList>
            <person name="Kawai M."/>
            <person name="Futagami T."/>
            <person name="Toyoda A."/>
            <person name="Takaki Y."/>
            <person name="Nishi S."/>
            <person name="Hori S."/>
            <person name="Arai W."/>
            <person name="Tsubouchi T."/>
            <person name="Morono Y."/>
            <person name="Uchiyama I."/>
            <person name="Ito T."/>
            <person name="Fujiyama A."/>
            <person name="Inagaki F."/>
            <person name="Takami H."/>
        </authorList>
    </citation>
    <scope>NUCLEOTIDE SEQUENCE</scope>
    <source>
        <strain evidence="1">Expedition CK06-06</strain>
    </source>
</reference>
<proteinExistence type="predicted"/>